<evidence type="ECO:0000256" key="1">
    <source>
        <dbReference type="SAM" id="MobiDB-lite"/>
    </source>
</evidence>
<keyword evidence="3" id="KW-1185">Reference proteome</keyword>
<evidence type="ECO:0000313" key="2">
    <source>
        <dbReference type="EMBL" id="GGC80902.1"/>
    </source>
</evidence>
<feature type="region of interest" description="Disordered" evidence="1">
    <location>
        <begin position="1"/>
        <end position="22"/>
    </location>
</feature>
<comment type="caution">
    <text evidence="2">The sequence shown here is derived from an EMBL/GenBank/DDBJ whole genome shotgun (WGS) entry which is preliminary data.</text>
</comment>
<proteinExistence type="predicted"/>
<evidence type="ECO:0000313" key="3">
    <source>
        <dbReference type="Proteomes" id="UP000597761"/>
    </source>
</evidence>
<gene>
    <name evidence="2" type="ORF">GCM10011512_04580</name>
</gene>
<name>A0ABQ1NR80_9MICC</name>
<organism evidence="2 3">
    <name type="scientific">Tersicoccus solisilvae</name>
    <dbReference type="NCBI Taxonomy" id="1882339"/>
    <lineage>
        <taxon>Bacteria</taxon>
        <taxon>Bacillati</taxon>
        <taxon>Actinomycetota</taxon>
        <taxon>Actinomycetes</taxon>
        <taxon>Micrococcales</taxon>
        <taxon>Micrococcaceae</taxon>
        <taxon>Tersicoccus</taxon>
    </lineage>
</organism>
<dbReference type="EMBL" id="BMJI01000001">
    <property type="protein sequence ID" value="GGC80902.1"/>
    <property type="molecule type" value="Genomic_DNA"/>
</dbReference>
<dbReference type="Proteomes" id="UP000597761">
    <property type="component" value="Unassembled WGS sequence"/>
</dbReference>
<feature type="compositionally biased region" description="Basic and acidic residues" evidence="1">
    <location>
        <begin position="92"/>
        <end position="105"/>
    </location>
</feature>
<protein>
    <submittedName>
        <fullName evidence="2">Uncharacterized protein</fullName>
    </submittedName>
</protein>
<sequence>MGGTGVLPSAVTAGGPAGPWSRAYRPALAADWTGPVNSPVPPPVTVFVVVSGRSWSVGSVLGWPPGPARMPRAVAHATMNANDVAPGIAPGQRDDNHAAPGGEER</sequence>
<feature type="region of interest" description="Disordered" evidence="1">
    <location>
        <begin position="82"/>
        <end position="105"/>
    </location>
</feature>
<accession>A0ABQ1NR80</accession>
<reference evidence="3" key="1">
    <citation type="journal article" date="2019" name="Int. J. Syst. Evol. Microbiol.">
        <title>The Global Catalogue of Microorganisms (GCM) 10K type strain sequencing project: providing services to taxonomists for standard genome sequencing and annotation.</title>
        <authorList>
            <consortium name="The Broad Institute Genomics Platform"/>
            <consortium name="The Broad Institute Genome Sequencing Center for Infectious Disease"/>
            <person name="Wu L."/>
            <person name="Ma J."/>
        </authorList>
    </citation>
    <scope>NUCLEOTIDE SEQUENCE [LARGE SCALE GENOMIC DNA]</scope>
    <source>
        <strain evidence="3">CGMCC 1.15480</strain>
    </source>
</reference>